<proteinExistence type="predicted"/>
<keyword evidence="2" id="KW-1185">Reference proteome</keyword>
<evidence type="ECO:0000313" key="2">
    <source>
        <dbReference type="Proteomes" id="UP001148662"/>
    </source>
</evidence>
<dbReference type="Proteomes" id="UP001148662">
    <property type="component" value="Unassembled WGS sequence"/>
</dbReference>
<sequence length="755" mass="86672">MKLNLQSSTFYDSGFKTTSSEVNLEAHGTWIFFIREVDDPYSSYGVWHCTNPLAQFDSPHTRLIFDLLDNALVDWLDPWKDIKTETLRIIFDYVELVGEKDRSNACSELPRCHIAWAAEDTDLDLAYPAPNLHTLYRDSSLDRRNALLLLMRCPWEQDGGADHMYERYLWPAFRMLFDTPNVVLLPEECGWLSTEAHIEHSRPLLFICESPKLTDAARTKMAQAVHPTLMQLLQLYGDKDVLPQHCFVYGIHLSRKRMTIFVHFPVPNTTEDGSFRWDFVQVFVASYLLSIEWSVGCTYDDVFLWRWRLTIALFTIASHVEVLEQDLHTILTLKRLASGAYTSPRGFESPYGNRTPSYFPVPSDWKIPDAFDIDTSAFTRPFDITSQYSHQLASLAFYPVRECLESLPRSSILADHFSSCTERPDFLHPTHVPRSIFRVDRSKFIDQEANTRPHFFKTRDFLAMTSPRWEDVNIFIANIFAGFSEYAVRWKPVIRYPFATPGCISGECVVDFALAVQTIPPTVSATILRAPLVPLTVSSPAVLLGITSTSLGDNDRRVTANEKKILKRIIAPHLRLFRGYCCMGFTISGAEVNPNPTLFCTYVKRDYVHLLSFSHDHPEISRITTRVLESFPLSLDFKSREDLYNRLRIVMALFTLQRQIVKTCENWGSICWPVDILTDEHAKIIDVTGINTPTPSEEGSSCDTDYMAEYWDLDSGSEDDPERLKKQIIRSAQRVSEWLASLELHESPSHMIMED</sequence>
<comment type="caution">
    <text evidence="1">The sequence shown here is derived from an EMBL/GenBank/DDBJ whole genome shotgun (WGS) entry which is preliminary data.</text>
</comment>
<gene>
    <name evidence="1" type="ORF">NM688_g2591</name>
</gene>
<organism evidence="1 2">
    <name type="scientific">Phlebia brevispora</name>
    <dbReference type="NCBI Taxonomy" id="194682"/>
    <lineage>
        <taxon>Eukaryota</taxon>
        <taxon>Fungi</taxon>
        <taxon>Dikarya</taxon>
        <taxon>Basidiomycota</taxon>
        <taxon>Agaricomycotina</taxon>
        <taxon>Agaricomycetes</taxon>
        <taxon>Polyporales</taxon>
        <taxon>Meruliaceae</taxon>
        <taxon>Phlebia</taxon>
    </lineage>
</organism>
<protein>
    <submittedName>
        <fullName evidence="1">Uncharacterized protein</fullName>
    </submittedName>
</protein>
<reference evidence="1" key="1">
    <citation type="submission" date="2022-07" db="EMBL/GenBank/DDBJ databases">
        <title>Genome Sequence of Phlebia brevispora.</title>
        <authorList>
            <person name="Buettner E."/>
        </authorList>
    </citation>
    <scope>NUCLEOTIDE SEQUENCE</scope>
    <source>
        <strain evidence="1">MPL23</strain>
    </source>
</reference>
<accession>A0ACC1T8F7</accession>
<evidence type="ECO:0000313" key="1">
    <source>
        <dbReference type="EMBL" id="KAJ3555416.1"/>
    </source>
</evidence>
<name>A0ACC1T8F7_9APHY</name>
<dbReference type="EMBL" id="JANHOG010000334">
    <property type="protein sequence ID" value="KAJ3555416.1"/>
    <property type="molecule type" value="Genomic_DNA"/>
</dbReference>